<gene>
    <name evidence="2" type="ORF">FWK35_00024820</name>
</gene>
<feature type="compositionally biased region" description="Low complexity" evidence="1">
    <location>
        <begin position="110"/>
        <end position="119"/>
    </location>
</feature>
<evidence type="ECO:0000256" key="1">
    <source>
        <dbReference type="SAM" id="MobiDB-lite"/>
    </source>
</evidence>
<name>A0A6G0WMJ9_APHCR</name>
<evidence type="ECO:0000313" key="3">
    <source>
        <dbReference type="Proteomes" id="UP000478052"/>
    </source>
</evidence>
<feature type="compositionally biased region" description="Low complexity" evidence="1">
    <location>
        <begin position="62"/>
        <end position="72"/>
    </location>
</feature>
<organism evidence="2 3">
    <name type="scientific">Aphis craccivora</name>
    <name type="common">Cowpea aphid</name>
    <dbReference type="NCBI Taxonomy" id="307492"/>
    <lineage>
        <taxon>Eukaryota</taxon>
        <taxon>Metazoa</taxon>
        <taxon>Ecdysozoa</taxon>
        <taxon>Arthropoda</taxon>
        <taxon>Hexapoda</taxon>
        <taxon>Insecta</taxon>
        <taxon>Pterygota</taxon>
        <taxon>Neoptera</taxon>
        <taxon>Paraneoptera</taxon>
        <taxon>Hemiptera</taxon>
        <taxon>Sternorrhyncha</taxon>
        <taxon>Aphidomorpha</taxon>
        <taxon>Aphidoidea</taxon>
        <taxon>Aphididae</taxon>
        <taxon>Aphidini</taxon>
        <taxon>Aphis</taxon>
        <taxon>Aphis</taxon>
    </lineage>
</organism>
<evidence type="ECO:0000313" key="2">
    <source>
        <dbReference type="EMBL" id="KAF0728540.1"/>
    </source>
</evidence>
<sequence length="196" mass="21936">MENTGASSLEVADPSNKTSLKSPDLCLEILNKTQHLIDLEIPSKRPIPSKRSKYNSVPNYANNRNRSSNRNNFTQSPTNYNARASTCAYCKRGGHDINVCYKKRSDENRNNNSGNANASGEERGRPLSPTFLNSPTTHLRVLLFRQQLDSMSDIIPASKRKGSAERSRDKKKQQLHESAKKCKSIIDVFAIANNKV</sequence>
<feature type="region of interest" description="Disordered" evidence="1">
    <location>
        <begin position="105"/>
        <end position="132"/>
    </location>
</feature>
<protein>
    <submittedName>
        <fullName evidence="2">Myb-like protein D</fullName>
    </submittedName>
</protein>
<dbReference type="EMBL" id="VUJU01008584">
    <property type="protein sequence ID" value="KAF0728540.1"/>
    <property type="molecule type" value="Genomic_DNA"/>
</dbReference>
<reference evidence="2 3" key="1">
    <citation type="submission" date="2019-08" db="EMBL/GenBank/DDBJ databases">
        <title>Whole genome of Aphis craccivora.</title>
        <authorList>
            <person name="Voronova N.V."/>
            <person name="Shulinski R.S."/>
            <person name="Bandarenka Y.V."/>
            <person name="Zhorov D.G."/>
            <person name="Warner D."/>
        </authorList>
    </citation>
    <scope>NUCLEOTIDE SEQUENCE [LARGE SCALE GENOMIC DNA]</scope>
    <source>
        <strain evidence="2">180601</strain>
        <tissue evidence="2">Whole Body</tissue>
    </source>
</reference>
<keyword evidence="3" id="KW-1185">Reference proteome</keyword>
<dbReference type="Proteomes" id="UP000478052">
    <property type="component" value="Unassembled WGS sequence"/>
</dbReference>
<dbReference type="AlphaFoldDB" id="A0A6G0WMJ9"/>
<feature type="compositionally biased region" description="Basic and acidic residues" evidence="1">
    <location>
        <begin position="162"/>
        <end position="178"/>
    </location>
</feature>
<feature type="region of interest" description="Disordered" evidence="1">
    <location>
        <begin position="43"/>
        <end position="78"/>
    </location>
</feature>
<feature type="region of interest" description="Disordered" evidence="1">
    <location>
        <begin position="154"/>
        <end position="178"/>
    </location>
</feature>
<comment type="caution">
    <text evidence="2">The sequence shown here is derived from an EMBL/GenBank/DDBJ whole genome shotgun (WGS) entry which is preliminary data.</text>
</comment>
<proteinExistence type="predicted"/>
<accession>A0A6G0WMJ9</accession>